<comment type="caution">
    <text evidence="3">The sequence shown here is derived from an EMBL/GenBank/DDBJ whole genome shotgun (WGS) entry which is preliminary data.</text>
</comment>
<keyword evidence="1 3" id="KW-0808">Transferase</keyword>
<evidence type="ECO:0000313" key="4">
    <source>
        <dbReference type="Proteomes" id="UP000029538"/>
    </source>
</evidence>
<sequence length="169" mass="19635">MERSINNLAKDVILGVQTIGLGRQEERKGANELLSKILEKEVKITHDENGKPVIQDYNISISHSKGYLAILLSKALRVGIDIEYWSERIQKIAKRFLHKDENYTTTEDLLITWCAKEAVYKLFSEEHLGYQDMKVDIERQEVTNLKNNISVKINITFHKDYIMVTTWLP</sequence>
<reference evidence="3 4" key="1">
    <citation type="submission" date="2014-07" db="EMBL/GenBank/DDBJ databases">
        <authorList>
            <person name="McCorrison J."/>
            <person name="Sanka R."/>
            <person name="Torralba M."/>
            <person name="Gillis M."/>
            <person name="Haft D.H."/>
            <person name="Methe B."/>
            <person name="Sutton G."/>
            <person name="Nelson K.E."/>
        </authorList>
    </citation>
    <scope>NUCLEOTIDE SEQUENCE [LARGE SCALE GENOMIC DNA]</scope>
    <source>
        <strain evidence="3 4">DNF00882</strain>
    </source>
</reference>
<evidence type="ECO:0000313" key="3">
    <source>
        <dbReference type="EMBL" id="KGF49239.1"/>
    </source>
</evidence>
<evidence type="ECO:0000256" key="1">
    <source>
        <dbReference type="ARBA" id="ARBA00022679"/>
    </source>
</evidence>
<gene>
    <name evidence="3" type="ORF">HMPREF0654_06095</name>
</gene>
<dbReference type="GO" id="GO:0008897">
    <property type="term" value="F:holo-[acyl-carrier-protein] synthase activity"/>
    <property type="evidence" value="ECO:0007669"/>
    <property type="project" value="InterPro"/>
</dbReference>
<dbReference type="EMBL" id="JRNR01000054">
    <property type="protein sequence ID" value="KGF49239.1"/>
    <property type="molecule type" value="Genomic_DNA"/>
</dbReference>
<dbReference type="AlphaFoldDB" id="A0A096CVF0"/>
<dbReference type="RefSeq" id="WP_036883247.1">
    <property type="nucleotide sequence ID" value="NZ_JRNR01000054.1"/>
</dbReference>
<dbReference type="GO" id="GO:0000287">
    <property type="term" value="F:magnesium ion binding"/>
    <property type="evidence" value="ECO:0007669"/>
    <property type="project" value="InterPro"/>
</dbReference>
<name>A0A096CVF0_9BACT</name>
<organism evidence="3 4">
    <name type="scientific">Prevotella disiens DNF00882</name>
    <dbReference type="NCBI Taxonomy" id="1401075"/>
    <lineage>
        <taxon>Bacteria</taxon>
        <taxon>Pseudomonadati</taxon>
        <taxon>Bacteroidota</taxon>
        <taxon>Bacteroidia</taxon>
        <taxon>Bacteroidales</taxon>
        <taxon>Prevotellaceae</taxon>
        <taxon>Prevotella</taxon>
    </lineage>
</organism>
<dbReference type="InterPro" id="IPR037143">
    <property type="entry name" value="4-PPantetheinyl_Trfase_dom_sf"/>
</dbReference>
<evidence type="ECO:0000259" key="2">
    <source>
        <dbReference type="Pfam" id="PF01648"/>
    </source>
</evidence>
<dbReference type="Gene3D" id="3.90.470.20">
    <property type="entry name" value="4'-phosphopantetheinyl transferase domain"/>
    <property type="match status" value="2"/>
</dbReference>
<accession>A0A096CVF0</accession>
<dbReference type="SUPFAM" id="SSF56214">
    <property type="entry name" value="4'-phosphopantetheinyl transferase"/>
    <property type="match status" value="2"/>
</dbReference>
<dbReference type="Pfam" id="PF01648">
    <property type="entry name" value="ACPS"/>
    <property type="match status" value="1"/>
</dbReference>
<proteinExistence type="predicted"/>
<dbReference type="InterPro" id="IPR008278">
    <property type="entry name" value="4-PPantetheinyl_Trfase_dom"/>
</dbReference>
<feature type="domain" description="4'-phosphopantetheinyl transferase" evidence="2">
    <location>
        <begin position="77"/>
        <end position="146"/>
    </location>
</feature>
<protein>
    <submittedName>
        <fullName evidence="3">4'-phosphopantetheinyl transferase</fullName>
    </submittedName>
</protein>
<dbReference type="Proteomes" id="UP000029538">
    <property type="component" value="Unassembled WGS sequence"/>
</dbReference>